<dbReference type="AlphaFoldDB" id="A0A817AYC6"/>
<dbReference type="Pfam" id="PF07145">
    <property type="entry name" value="PAM2"/>
    <property type="match status" value="1"/>
</dbReference>
<dbReference type="Proteomes" id="UP001295469">
    <property type="component" value="Chromosome A04"/>
</dbReference>
<dbReference type="PANTHER" id="PTHR33790">
    <property type="entry name" value="OS05G0344200 PROTEIN"/>
    <property type="match status" value="1"/>
</dbReference>
<dbReference type="PANTHER" id="PTHR33790:SF17">
    <property type="entry name" value="ERD15 PROTEIN"/>
    <property type="match status" value="1"/>
</dbReference>
<reference evidence="2" key="1">
    <citation type="submission" date="2021-01" db="EMBL/GenBank/DDBJ databases">
        <authorList>
            <consortium name="Genoscope - CEA"/>
            <person name="William W."/>
        </authorList>
    </citation>
    <scope>NUCLEOTIDE SEQUENCE</scope>
</reference>
<evidence type="ECO:0000256" key="1">
    <source>
        <dbReference type="SAM" id="MobiDB-lite"/>
    </source>
</evidence>
<gene>
    <name evidence="2" type="ORF">DARMORV10_A04P31610.1</name>
</gene>
<name>A0A817AYC6_BRANA</name>
<feature type="region of interest" description="Disordered" evidence="1">
    <location>
        <begin position="165"/>
        <end position="208"/>
    </location>
</feature>
<proteinExistence type="predicted"/>
<dbReference type="EMBL" id="HG994358">
    <property type="protein sequence ID" value="CAF2299060.1"/>
    <property type="molecule type" value="Genomic_DNA"/>
</dbReference>
<dbReference type="InterPro" id="IPR009818">
    <property type="entry name" value="PAM2_motif"/>
</dbReference>
<evidence type="ECO:0000313" key="2">
    <source>
        <dbReference type="EMBL" id="CAF2299060.1"/>
    </source>
</evidence>
<sequence length="208" mass="23747">MIVVLICLIDLFSDLMMHRSIRFVNRRIIDIDSFGCCLCVCTDLRSELQSKMAMVSGRRSTLNPNAPLFVPAAVRQVEDFSPEWWQLVTTSTWYHDYWISQHQGADGFYDNGESQEVDVADLLPESFDFDDIEDVFESEFDHQGYGGYVGQQMYHAPSDFGLGKNGEMVRKSSGNRSPRSIVEPAKYAEKPAKWGNQKVAPRNIHQPR</sequence>
<protein>
    <submittedName>
        <fullName evidence="2">(rape) hypothetical protein</fullName>
    </submittedName>
</protein>
<dbReference type="InterPro" id="IPR040414">
    <property type="entry name" value="CID1/CID2"/>
</dbReference>
<accession>A0A817AYC6</accession>
<organism evidence="2">
    <name type="scientific">Brassica napus</name>
    <name type="common">Rape</name>
    <dbReference type="NCBI Taxonomy" id="3708"/>
    <lineage>
        <taxon>Eukaryota</taxon>
        <taxon>Viridiplantae</taxon>
        <taxon>Streptophyta</taxon>
        <taxon>Embryophyta</taxon>
        <taxon>Tracheophyta</taxon>
        <taxon>Spermatophyta</taxon>
        <taxon>Magnoliopsida</taxon>
        <taxon>eudicotyledons</taxon>
        <taxon>Gunneridae</taxon>
        <taxon>Pentapetalae</taxon>
        <taxon>rosids</taxon>
        <taxon>malvids</taxon>
        <taxon>Brassicales</taxon>
        <taxon>Brassicaceae</taxon>
        <taxon>Brassiceae</taxon>
        <taxon>Brassica</taxon>
    </lineage>
</organism>